<protein>
    <recommendedName>
        <fullName evidence="3">Minor tail protein</fullName>
    </recommendedName>
</protein>
<evidence type="ECO:0008006" key="3">
    <source>
        <dbReference type="Google" id="ProtNLM"/>
    </source>
</evidence>
<gene>
    <name evidence="1" type="ORF">NCTC13184_05744</name>
</gene>
<organism evidence="1 2">
    <name type="scientific">Nocardia africana</name>
    <dbReference type="NCBI Taxonomy" id="134964"/>
    <lineage>
        <taxon>Bacteria</taxon>
        <taxon>Bacillati</taxon>
        <taxon>Actinomycetota</taxon>
        <taxon>Actinomycetes</taxon>
        <taxon>Mycobacteriales</taxon>
        <taxon>Nocardiaceae</taxon>
        <taxon>Nocardia</taxon>
    </lineage>
</organism>
<dbReference type="RefSeq" id="WP_062962844.1">
    <property type="nucleotide sequence ID" value="NZ_JAJFOE010000001.1"/>
</dbReference>
<sequence length="312" mass="35051">MIPPDDTLIEIEGPRGQMWTVAGEGQWDQGVALADEEAGTDFDGMFDVPTTALYNSTAFQIGADFDGIREDKYDFVLAFEVEPANGLTVAQVDSLFRTSFSFKRDSKIWVTANKSRRHLPVRLGGKPRIKSNNDPNSEKGLRVLMPLVGRYPRWIEAPQPSSFYTKTDTTGGGTETGYVWIDNPLPEDYDAWPIWEVQASYEGVTVKLPDYSFGSDLWERAEEDALRKVPLAPLHLGEHLRITTDPMSMGGQYNTATKSEYAGRMNGLRFMYPIPGGTPRQQVPVTVTKAPKNTRIRVTVPREWPRPWGMDE</sequence>
<dbReference type="OrthoDB" id="4407402at2"/>
<dbReference type="Proteomes" id="UP000255082">
    <property type="component" value="Unassembled WGS sequence"/>
</dbReference>
<evidence type="ECO:0000313" key="1">
    <source>
        <dbReference type="EMBL" id="SUA47204.1"/>
    </source>
</evidence>
<accession>A0A378X388</accession>
<proteinExistence type="predicted"/>
<dbReference type="EMBL" id="UGRU01000001">
    <property type="protein sequence ID" value="SUA47204.1"/>
    <property type="molecule type" value="Genomic_DNA"/>
</dbReference>
<reference evidence="1 2" key="1">
    <citation type="submission" date="2018-06" db="EMBL/GenBank/DDBJ databases">
        <authorList>
            <consortium name="Pathogen Informatics"/>
            <person name="Doyle S."/>
        </authorList>
    </citation>
    <scope>NUCLEOTIDE SEQUENCE [LARGE SCALE GENOMIC DNA]</scope>
    <source>
        <strain evidence="1 2">NCTC13184</strain>
    </source>
</reference>
<dbReference type="AlphaFoldDB" id="A0A378X388"/>
<evidence type="ECO:0000313" key="2">
    <source>
        <dbReference type="Proteomes" id="UP000255082"/>
    </source>
</evidence>
<name>A0A378X388_9NOCA</name>